<feature type="region of interest" description="Disordered" evidence="1">
    <location>
        <begin position="439"/>
        <end position="474"/>
    </location>
</feature>
<accession>A0A6I4YFC5</accession>
<comment type="caution">
    <text evidence="4">The sequence shown here is derived from an EMBL/GenBank/DDBJ whole genome shotgun (WGS) entry which is preliminary data.</text>
</comment>
<protein>
    <submittedName>
        <fullName evidence="4">Uncharacterized protein</fullName>
    </submittedName>
</protein>
<reference evidence="4 5" key="1">
    <citation type="submission" date="2019-11" db="EMBL/GenBank/DDBJ databases">
        <title>Genome sequence of Deinococcus xianganensis Y35, AI-2 producing algicidal bacterium, isolated from lake water.</title>
        <authorList>
            <person name="Li Y."/>
        </authorList>
    </citation>
    <scope>NUCLEOTIDE SEQUENCE [LARGE SCALE GENOMIC DNA]</scope>
    <source>
        <strain evidence="4 5">Y35</strain>
    </source>
</reference>
<feature type="compositionally biased region" description="Low complexity" evidence="1">
    <location>
        <begin position="450"/>
        <end position="464"/>
    </location>
</feature>
<sequence length="474" mass="51535">MRLRRTALLVTLLLGGCARDLAGGPQVGSLSTGAGLLRWLPDQGGPRDLEPSTREALTDSLLRGEREVAFALRSGQTEGLRDLFTEGALEDARAVAASGAAPHSWGHRVTLRFYAPDGATVSLTDQYWYVIPDPESAGALRAARRTQDVVAQLDDGNWRTHHWRVLRDEPMPAPDPPGPAPLTRGVRLGPPDLDRPELDWPELDWTGRRADDWQRDLRAVRDLGLDTLILPLDLRPGAPESSRTALALAEAGRAALAQGAGLLLEVQVDSLSPRALRALHGALGAGERPGALVGVLLRPAVRPDAAAVTLWRQTLQARFGPLPLGTAQAESAADFTAGSAVTFRENRWPLGLLHDPRRAWQLRAFVRAHPQGSVQVGQLYGPGGFLTPDGSFTPLARALTRPQSPGPLAFVWGWALDLWPLLACAALLGAWWATRGRREQRREQRRQHQGRQQQGRLAGSGSPRRAGRRRPPRS</sequence>
<keyword evidence="2" id="KW-0812">Transmembrane</keyword>
<keyword evidence="2" id="KW-1133">Transmembrane helix</keyword>
<keyword evidence="3" id="KW-0732">Signal</keyword>
<dbReference type="RefSeq" id="WP_160976798.1">
    <property type="nucleotide sequence ID" value="NZ_WVHK01000007.1"/>
</dbReference>
<feature type="compositionally biased region" description="Basic residues" evidence="1">
    <location>
        <begin position="465"/>
        <end position="474"/>
    </location>
</feature>
<evidence type="ECO:0000313" key="4">
    <source>
        <dbReference type="EMBL" id="MXV18711.1"/>
    </source>
</evidence>
<evidence type="ECO:0000256" key="3">
    <source>
        <dbReference type="SAM" id="SignalP"/>
    </source>
</evidence>
<evidence type="ECO:0000256" key="1">
    <source>
        <dbReference type="SAM" id="MobiDB-lite"/>
    </source>
</evidence>
<gene>
    <name evidence="4" type="ORF">GLX28_03540</name>
</gene>
<dbReference type="AlphaFoldDB" id="A0A6I4YFC5"/>
<keyword evidence="2" id="KW-0472">Membrane</keyword>
<keyword evidence="5" id="KW-1185">Reference proteome</keyword>
<dbReference type="InterPro" id="IPR032710">
    <property type="entry name" value="NTF2-like_dom_sf"/>
</dbReference>
<feature type="signal peptide" evidence="3">
    <location>
        <begin position="1"/>
        <end position="22"/>
    </location>
</feature>
<name>A0A6I4YFC5_9DEIO</name>
<dbReference type="EMBL" id="WVHK01000007">
    <property type="protein sequence ID" value="MXV18711.1"/>
    <property type="molecule type" value="Genomic_DNA"/>
</dbReference>
<dbReference type="Proteomes" id="UP000430519">
    <property type="component" value="Unassembled WGS sequence"/>
</dbReference>
<organism evidence="4 5">
    <name type="scientific">Deinococcus xianganensis</name>
    <dbReference type="NCBI Taxonomy" id="1507289"/>
    <lineage>
        <taxon>Bacteria</taxon>
        <taxon>Thermotogati</taxon>
        <taxon>Deinococcota</taxon>
        <taxon>Deinococci</taxon>
        <taxon>Deinococcales</taxon>
        <taxon>Deinococcaceae</taxon>
        <taxon>Deinococcus</taxon>
    </lineage>
</organism>
<evidence type="ECO:0000256" key="2">
    <source>
        <dbReference type="SAM" id="Phobius"/>
    </source>
</evidence>
<feature type="chain" id="PRO_5026346367" evidence="3">
    <location>
        <begin position="23"/>
        <end position="474"/>
    </location>
</feature>
<feature type="transmembrane region" description="Helical" evidence="2">
    <location>
        <begin position="411"/>
        <end position="433"/>
    </location>
</feature>
<evidence type="ECO:0000313" key="5">
    <source>
        <dbReference type="Proteomes" id="UP000430519"/>
    </source>
</evidence>
<dbReference type="PROSITE" id="PS51257">
    <property type="entry name" value="PROKAR_LIPOPROTEIN"/>
    <property type="match status" value="1"/>
</dbReference>
<proteinExistence type="predicted"/>
<dbReference type="SUPFAM" id="SSF54427">
    <property type="entry name" value="NTF2-like"/>
    <property type="match status" value="1"/>
</dbReference>